<organism evidence="2 3">
    <name type="scientific">Oryzias javanicus</name>
    <name type="common">Javanese ricefish</name>
    <name type="synonym">Aplocheilus javanicus</name>
    <dbReference type="NCBI Taxonomy" id="123683"/>
    <lineage>
        <taxon>Eukaryota</taxon>
        <taxon>Metazoa</taxon>
        <taxon>Chordata</taxon>
        <taxon>Craniata</taxon>
        <taxon>Vertebrata</taxon>
        <taxon>Euteleostomi</taxon>
        <taxon>Actinopterygii</taxon>
        <taxon>Neopterygii</taxon>
        <taxon>Teleostei</taxon>
        <taxon>Neoteleostei</taxon>
        <taxon>Acanthomorphata</taxon>
        <taxon>Ovalentaria</taxon>
        <taxon>Atherinomorphae</taxon>
        <taxon>Beloniformes</taxon>
        <taxon>Adrianichthyidae</taxon>
        <taxon>Oryziinae</taxon>
        <taxon>Oryzias</taxon>
    </lineage>
</organism>
<reference evidence="2 3" key="2">
    <citation type="submission" date="2019-01" db="EMBL/GenBank/DDBJ databases">
        <title>A chromosome length genome reference of the Java medaka (oryzias javanicus).</title>
        <authorList>
            <person name="Herpin A."/>
            <person name="Takehana Y."/>
            <person name="Naruse K."/>
            <person name="Ansai S."/>
            <person name="Kawaguchi M."/>
        </authorList>
    </citation>
    <scope>NUCLEOTIDE SEQUENCE [LARGE SCALE GENOMIC DNA]</scope>
    <source>
        <strain evidence="2">RS831</strain>
        <tissue evidence="2">Whole body</tissue>
    </source>
</reference>
<evidence type="ECO:0000313" key="3">
    <source>
        <dbReference type="Proteomes" id="UP000283210"/>
    </source>
</evidence>
<dbReference type="OrthoDB" id="9942170at2759"/>
<gene>
    <name evidence="2" type="ORF">OJAV_G00135380</name>
</gene>
<evidence type="ECO:0000313" key="2">
    <source>
        <dbReference type="EMBL" id="RVE63341.1"/>
    </source>
</evidence>
<dbReference type="Proteomes" id="UP000283210">
    <property type="component" value="Chromosome 14"/>
</dbReference>
<keyword evidence="3" id="KW-1185">Reference proteome</keyword>
<evidence type="ECO:0000256" key="1">
    <source>
        <dbReference type="SAM" id="MobiDB-lite"/>
    </source>
</evidence>
<proteinExistence type="predicted"/>
<protein>
    <submittedName>
        <fullName evidence="2">Uncharacterized protein</fullName>
    </submittedName>
</protein>
<dbReference type="EMBL" id="CM012450">
    <property type="protein sequence ID" value="RVE63341.1"/>
    <property type="molecule type" value="Genomic_DNA"/>
</dbReference>
<accession>A0A437CKR5</accession>
<feature type="region of interest" description="Disordered" evidence="1">
    <location>
        <begin position="117"/>
        <end position="137"/>
    </location>
</feature>
<name>A0A437CKR5_ORYJA</name>
<sequence length="137" mass="15714">MDKHRLTGPVQAIGRSPTTTLQLEQNINNHLQLYATFGLFQTNNSLEVKGTSHYHYYVWDNVAIAFHVRKKVLKFDVDQLRQNLKDCELDSVTYNFTDKLTAEQAKKLIRDLWPESPVENLPRHTGDGEAPPLQPPS</sequence>
<dbReference type="AlphaFoldDB" id="A0A437CKR5"/>
<reference evidence="2 3" key="1">
    <citation type="submission" date="2018-11" db="EMBL/GenBank/DDBJ databases">
        <authorList>
            <person name="Lopez-Roques C."/>
            <person name="Donnadieu C."/>
            <person name="Bouchez O."/>
            <person name="Klopp C."/>
            <person name="Cabau C."/>
            <person name="Zahm M."/>
        </authorList>
    </citation>
    <scope>NUCLEOTIDE SEQUENCE [LARGE SCALE GENOMIC DNA]</scope>
    <source>
        <strain evidence="2">RS831</strain>
        <tissue evidence="2">Whole body</tissue>
    </source>
</reference>